<proteinExistence type="predicted"/>
<keyword evidence="1" id="KW-0732">Signal</keyword>
<reference evidence="3 4" key="2">
    <citation type="submission" date="2024-05" db="EMBL/GenBank/DDBJ databases">
        <authorList>
            <person name="Chen Y."/>
            <person name="Shah S."/>
            <person name="Dougan E. K."/>
            <person name="Thang M."/>
            <person name="Chan C."/>
        </authorList>
    </citation>
    <scope>NUCLEOTIDE SEQUENCE [LARGE SCALE GENOMIC DNA]</scope>
</reference>
<dbReference type="Proteomes" id="UP001152797">
    <property type="component" value="Unassembled WGS sequence"/>
</dbReference>
<reference evidence="2" key="1">
    <citation type="submission" date="2022-10" db="EMBL/GenBank/DDBJ databases">
        <authorList>
            <person name="Chen Y."/>
            <person name="Dougan E. K."/>
            <person name="Chan C."/>
            <person name="Rhodes N."/>
            <person name="Thang M."/>
        </authorList>
    </citation>
    <scope>NUCLEOTIDE SEQUENCE</scope>
</reference>
<organism evidence="2">
    <name type="scientific">Cladocopium goreaui</name>
    <dbReference type="NCBI Taxonomy" id="2562237"/>
    <lineage>
        <taxon>Eukaryota</taxon>
        <taxon>Sar</taxon>
        <taxon>Alveolata</taxon>
        <taxon>Dinophyceae</taxon>
        <taxon>Suessiales</taxon>
        <taxon>Symbiodiniaceae</taxon>
        <taxon>Cladocopium</taxon>
    </lineage>
</organism>
<dbReference type="EMBL" id="CAMXCT010000199">
    <property type="protein sequence ID" value="CAI3975364.1"/>
    <property type="molecule type" value="Genomic_DNA"/>
</dbReference>
<accession>A0A9P1FFR3</accession>
<dbReference type="EMBL" id="CAMXCT020000199">
    <property type="protein sequence ID" value="CAL1128739.1"/>
    <property type="molecule type" value="Genomic_DNA"/>
</dbReference>
<feature type="signal peptide" evidence="1">
    <location>
        <begin position="1"/>
        <end position="19"/>
    </location>
</feature>
<evidence type="ECO:0000313" key="2">
    <source>
        <dbReference type="EMBL" id="CAI3975364.1"/>
    </source>
</evidence>
<sequence>MTSRAKGPLALLSLAPTLAQQLPGVLTTLPSEELVDIDCLEVRSLHVDWANIRPFDRWPLEDAVEPI</sequence>
<comment type="caution">
    <text evidence="2">The sequence shown here is derived from an EMBL/GenBank/DDBJ whole genome shotgun (WGS) entry which is preliminary data.</text>
</comment>
<dbReference type="EMBL" id="CAMXCT030000199">
    <property type="protein sequence ID" value="CAL4762676.1"/>
    <property type="molecule type" value="Genomic_DNA"/>
</dbReference>
<keyword evidence="4" id="KW-1185">Reference proteome</keyword>
<evidence type="ECO:0000313" key="4">
    <source>
        <dbReference type="Proteomes" id="UP001152797"/>
    </source>
</evidence>
<protein>
    <submittedName>
        <fullName evidence="2">Uncharacterized protein</fullName>
    </submittedName>
</protein>
<evidence type="ECO:0000256" key="1">
    <source>
        <dbReference type="SAM" id="SignalP"/>
    </source>
</evidence>
<name>A0A9P1FFR3_9DINO</name>
<dbReference type="AlphaFoldDB" id="A0A9P1FFR3"/>
<feature type="chain" id="PRO_5043271837" evidence="1">
    <location>
        <begin position="20"/>
        <end position="67"/>
    </location>
</feature>
<gene>
    <name evidence="2" type="ORF">C1SCF055_LOCUS3696</name>
</gene>
<evidence type="ECO:0000313" key="3">
    <source>
        <dbReference type="EMBL" id="CAL4762676.1"/>
    </source>
</evidence>